<dbReference type="Pfam" id="PF01609">
    <property type="entry name" value="DDE_Tnp_1"/>
    <property type="match status" value="1"/>
</dbReference>
<dbReference type="PANTHER" id="PTHR34614">
    <property type="match status" value="1"/>
</dbReference>
<dbReference type="InterPro" id="IPR002559">
    <property type="entry name" value="Transposase_11"/>
</dbReference>
<dbReference type="GO" id="GO:0006313">
    <property type="term" value="P:DNA transposition"/>
    <property type="evidence" value="ECO:0007669"/>
    <property type="project" value="InterPro"/>
</dbReference>
<evidence type="ECO:0000259" key="1">
    <source>
        <dbReference type="Pfam" id="PF01609"/>
    </source>
</evidence>
<name>A0A1F6AYN0_9BACT</name>
<dbReference type="GO" id="GO:0004803">
    <property type="term" value="F:transposase activity"/>
    <property type="evidence" value="ECO:0007669"/>
    <property type="project" value="InterPro"/>
</dbReference>
<organism evidence="2 3">
    <name type="scientific">Candidatus Gottesmanbacteria bacterium RIFCSPLOWO2_01_FULL_46_9</name>
    <dbReference type="NCBI Taxonomy" id="1798394"/>
    <lineage>
        <taxon>Bacteria</taxon>
        <taxon>Candidatus Gottesmaniibacteriota</taxon>
    </lineage>
</organism>
<evidence type="ECO:0000313" key="3">
    <source>
        <dbReference type="Proteomes" id="UP000176450"/>
    </source>
</evidence>
<accession>A0A1F6AYN0</accession>
<dbReference type="AlphaFoldDB" id="A0A1F6AYN0"/>
<protein>
    <recommendedName>
        <fullName evidence="1">Transposase IS4-like domain-containing protein</fullName>
    </recommendedName>
</protein>
<proteinExistence type="predicted"/>
<dbReference type="Proteomes" id="UP000176450">
    <property type="component" value="Unassembled WGS sequence"/>
</dbReference>
<gene>
    <name evidence="2" type="ORF">A3A63_02465</name>
</gene>
<feature type="domain" description="Transposase IS4-like" evidence="1">
    <location>
        <begin position="242"/>
        <end position="518"/>
    </location>
</feature>
<sequence>MFVRRQTVKGNTYVSLVENRWDAVRRKHYQVKIASLGKHDDPAAVERAHRIASSLTAFCHRNGMSTLEGGRITIDPSSETFCGISLDWGIREVTVHGLTRLGIMKTVEELHRRYTANLSLPSLLSATTAMIAHRLTNRTDASERATHAWYTDEVFVPGKIPLTPMDFYRSLDFLVDHKDAIEQAYFEGNRDLFSQRLDLVLFDTTSVYYWGKQDVPSDAADLLQYGFSKDGKGNLKQLIVGVLMTSSGVPIAHEVFPGNTADVRSFAAIIKTVKTKYKLEKVVLVADRGMVSEENLLVLEEMNLGYIVGVRMRTLPHDMQQTLMAELEPKDMDKVNDHLFTRQYYAANFSQAQIKAWFLDKILKGKRKNPLPTMDIKTIEAHVRNRRFFVFLNPLVEKATKGKREFFKEVIKRKISTTPTKEWIVKNGYKKYVQFADGLHPTLDEERLAGEELFDGKWVLVTNEQEVSPVEAGRHYQTLQRIERGFRDLKSLITIQPIFHYTEKRIKAHIFVCFLALVVKWYICRAINSTPMEDGRRFLEAMENLKAIEVDRAIPLYVRTELTQPVVSAFKKLGMKMPEKIIIDGREKTVPLTKHAGGRPKSDTSAQTTLLDAV</sequence>
<reference evidence="2 3" key="1">
    <citation type="journal article" date="2016" name="Nat. Commun.">
        <title>Thousands of microbial genomes shed light on interconnected biogeochemical processes in an aquifer system.</title>
        <authorList>
            <person name="Anantharaman K."/>
            <person name="Brown C.T."/>
            <person name="Hug L.A."/>
            <person name="Sharon I."/>
            <person name="Castelle C.J."/>
            <person name="Probst A.J."/>
            <person name="Thomas B.C."/>
            <person name="Singh A."/>
            <person name="Wilkins M.J."/>
            <person name="Karaoz U."/>
            <person name="Brodie E.L."/>
            <person name="Williams K.H."/>
            <person name="Hubbard S.S."/>
            <person name="Banfield J.F."/>
        </authorList>
    </citation>
    <scope>NUCLEOTIDE SEQUENCE [LARGE SCALE GENOMIC DNA]</scope>
</reference>
<dbReference type="InterPro" id="IPR012337">
    <property type="entry name" value="RNaseH-like_sf"/>
</dbReference>
<dbReference type="EMBL" id="MFJX01000056">
    <property type="protein sequence ID" value="OGG29791.1"/>
    <property type="molecule type" value="Genomic_DNA"/>
</dbReference>
<comment type="caution">
    <text evidence="2">The sequence shown here is derived from an EMBL/GenBank/DDBJ whole genome shotgun (WGS) entry which is preliminary data.</text>
</comment>
<evidence type="ECO:0000313" key="2">
    <source>
        <dbReference type="EMBL" id="OGG29791.1"/>
    </source>
</evidence>
<dbReference type="InterPro" id="IPR047654">
    <property type="entry name" value="IS1634_transpos"/>
</dbReference>
<dbReference type="SUPFAM" id="SSF53098">
    <property type="entry name" value="Ribonuclease H-like"/>
    <property type="match status" value="1"/>
</dbReference>
<dbReference type="PANTHER" id="PTHR34614:SF2">
    <property type="entry name" value="TRANSPOSASE IS4-LIKE DOMAIN-CONTAINING PROTEIN"/>
    <property type="match status" value="1"/>
</dbReference>
<dbReference type="GO" id="GO:0003677">
    <property type="term" value="F:DNA binding"/>
    <property type="evidence" value="ECO:0007669"/>
    <property type="project" value="InterPro"/>
</dbReference>
<dbReference type="NCBIfam" id="NF033559">
    <property type="entry name" value="transpos_IS1634"/>
    <property type="match status" value="1"/>
</dbReference>